<protein>
    <recommendedName>
        <fullName evidence="3">Lipoprotein</fullName>
    </recommendedName>
</protein>
<evidence type="ECO:0008006" key="3">
    <source>
        <dbReference type="Google" id="ProtNLM"/>
    </source>
</evidence>
<proteinExistence type="predicted"/>
<keyword evidence="2" id="KW-1185">Reference proteome</keyword>
<dbReference type="AlphaFoldDB" id="A0A4R5MJ40"/>
<sequence length="244" mass="28634">MIRLDSFRIGKFFLFTLLLVSLASCQPKRLGDKIFDLNDFSLGLSVHRLYENVLKKERTEKYSSYSDTIFNYKEGAKKAIAVEYFVDAEKSERFAKFKNVSFFNVKSISDVKDNLMMITAEENCGFGDQMKLIGELKVEYGKPIVKQHIASFTTFTWLLDDRTIQIQCEMIPDSDNYYNKKNDFLNPNGGFLRSDSYEQNHIWKVIVYVFNNDYMEQLREQYGYSESGHKPYLYDYDTKTVSPF</sequence>
<name>A0A4R5MJ40_9SPHI</name>
<gene>
    <name evidence="1" type="ORF">EZJ43_13065</name>
</gene>
<evidence type="ECO:0000313" key="2">
    <source>
        <dbReference type="Proteomes" id="UP000295668"/>
    </source>
</evidence>
<dbReference type="Proteomes" id="UP000295668">
    <property type="component" value="Unassembled WGS sequence"/>
</dbReference>
<dbReference type="PROSITE" id="PS51257">
    <property type="entry name" value="PROKAR_LIPOPROTEIN"/>
    <property type="match status" value="1"/>
</dbReference>
<dbReference type="OrthoDB" id="1420609at2"/>
<accession>A0A4R5MJ40</accession>
<dbReference type="EMBL" id="SJCY01000009">
    <property type="protein sequence ID" value="TDG35548.1"/>
    <property type="molecule type" value="Genomic_DNA"/>
</dbReference>
<evidence type="ECO:0000313" key="1">
    <source>
        <dbReference type="EMBL" id="TDG35548.1"/>
    </source>
</evidence>
<dbReference type="RefSeq" id="WP_133263159.1">
    <property type="nucleotide sequence ID" value="NZ_SJCY01000009.1"/>
</dbReference>
<comment type="caution">
    <text evidence="1">The sequence shown here is derived from an EMBL/GenBank/DDBJ whole genome shotgun (WGS) entry which is preliminary data.</text>
</comment>
<organism evidence="1 2">
    <name type="scientific">Pedobacter changchengzhani</name>
    <dbReference type="NCBI Taxonomy" id="2529274"/>
    <lineage>
        <taxon>Bacteria</taxon>
        <taxon>Pseudomonadati</taxon>
        <taxon>Bacteroidota</taxon>
        <taxon>Sphingobacteriia</taxon>
        <taxon>Sphingobacteriales</taxon>
        <taxon>Sphingobacteriaceae</taxon>
        <taxon>Pedobacter</taxon>
    </lineage>
</organism>
<reference evidence="1 2" key="1">
    <citation type="submission" date="2019-02" db="EMBL/GenBank/DDBJ databases">
        <title>Pedobacter sp. nov., a novel speices isolated from soil of pinguins habitat in Antarcitica.</title>
        <authorList>
            <person name="He R.-H."/>
        </authorList>
    </citation>
    <scope>NUCLEOTIDE SEQUENCE [LARGE SCALE GENOMIC DNA]</scope>
    <source>
        <strain evidence="1 2">E01020</strain>
    </source>
</reference>